<feature type="compositionally biased region" description="Low complexity" evidence="1">
    <location>
        <begin position="465"/>
        <end position="479"/>
    </location>
</feature>
<proteinExistence type="predicted"/>
<feature type="compositionally biased region" description="Basic and acidic residues" evidence="1">
    <location>
        <begin position="583"/>
        <end position="597"/>
    </location>
</feature>
<feature type="compositionally biased region" description="Basic and acidic residues" evidence="1">
    <location>
        <begin position="27"/>
        <end position="45"/>
    </location>
</feature>
<feature type="compositionally biased region" description="Basic and acidic residues" evidence="1">
    <location>
        <begin position="443"/>
        <end position="452"/>
    </location>
</feature>
<feature type="region of interest" description="Disordered" evidence="1">
    <location>
        <begin position="121"/>
        <end position="154"/>
    </location>
</feature>
<name>A0A6G1KHN2_9PLEO</name>
<feature type="compositionally biased region" description="Polar residues" evidence="1">
    <location>
        <begin position="404"/>
        <end position="438"/>
    </location>
</feature>
<feature type="region of interest" description="Disordered" evidence="1">
    <location>
        <begin position="402"/>
        <end position="495"/>
    </location>
</feature>
<sequence>MSPRRLLQPLSPLAGNTVGARYNYNSKTDDRDGVSKLEDEARDGGSESVVSDLTSLENDADDFDKLIIQHERDERRLNNALNGQIRPFRKARIHPRVALTMDNLERNEARVHDGTLHAKAHVKFGSPPSSGGSTRSDPAIQPPTGWGRKSRKQRDWLRTYNSEDEHGPGTQEDTIDRLVEEDTTPQRANGASYMEGVDLPVASVEDSPLSRKGSHAGTPSSTRRRDTQLAQIPDWDFTMDLNEASLIASTPYVPRNTNPAIEDIRQREIESLREQAVTTNRLDKIREHSPEETRRRPRSSSTHSTNHQTNGTTSTGQPTLSSSTSELRLHKRTNSWKTIGKSQAVIGDGGDQSIHSPVVVYSKSSETVGIVNRDLVANAPTSPQRPAYRREDSHDILRRLARVSSVTPSPGRNSDLRPQTSPTRQAGSSSQATASESLLPTAKDARSIEKPAQESAPAETIIPNSKSQSKQQTEKTQSQNPTAMPSPEPETVDVDATPMPVERSILNVKTPVVMGGWIDTPAPRTNHRPLEPSRSRSRSPRKDSPSKSEPQKEPEAQSASATLAASISINRPTLPGSALESIVEERRARGRRPRSDDFGDSTMNSLEDILESSHIAESTEVGGVDEDTLQGLQVPTGVPRTEAERQRQQELLHLHRMNERLRAARVSIRDASRGMKRVEDQVEHQESGTLQDGVRIVHRDCPCAAKSHQCMSPWTVLWAGISSLFRDPNEKNNWRWGLTWLSIGTIIFWTWFISEAVACDFYCHQEYAAFMDGYGVDEDAPKWPKVIPTLFYRTFMQFWWQPLWAVIGWVGNTVYEFCWADEAVVQAATKTTVKIARAATRTVTSMQETWDSTEPIGSIYDDEVI</sequence>
<dbReference type="EMBL" id="MU005766">
    <property type="protein sequence ID" value="KAF2712416.1"/>
    <property type="molecule type" value="Genomic_DNA"/>
</dbReference>
<evidence type="ECO:0000256" key="1">
    <source>
        <dbReference type="SAM" id="MobiDB-lite"/>
    </source>
</evidence>
<feature type="region of interest" description="Disordered" evidence="1">
    <location>
        <begin position="620"/>
        <end position="645"/>
    </location>
</feature>
<organism evidence="2 3">
    <name type="scientific">Pleomassaria siparia CBS 279.74</name>
    <dbReference type="NCBI Taxonomy" id="1314801"/>
    <lineage>
        <taxon>Eukaryota</taxon>
        <taxon>Fungi</taxon>
        <taxon>Dikarya</taxon>
        <taxon>Ascomycota</taxon>
        <taxon>Pezizomycotina</taxon>
        <taxon>Dothideomycetes</taxon>
        <taxon>Pleosporomycetidae</taxon>
        <taxon>Pleosporales</taxon>
        <taxon>Pleomassariaceae</taxon>
        <taxon>Pleomassaria</taxon>
    </lineage>
</organism>
<dbReference type="AlphaFoldDB" id="A0A6G1KHN2"/>
<feature type="compositionally biased region" description="Basic and acidic residues" evidence="1">
    <location>
        <begin position="281"/>
        <end position="294"/>
    </location>
</feature>
<accession>A0A6G1KHN2</accession>
<feature type="compositionally biased region" description="Basic and acidic residues" evidence="1">
    <location>
        <begin position="528"/>
        <end position="555"/>
    </location>
</feature>
<feature type="region of interest" description="Disordered" evidence="1">
    <location>
        <begin position="1"/>
        <end position="49"/>
    </location>
</feature>
<keyword evidence="3" id="KW-1185">Reference proteome</keyword>
<feature type="compositionally biased region" description="Low complexity" evidence="1">
    <location>
        <begin position="299"/>
        <end position="317"/>
    </location>
</feature>
<feature type="compositionally biased region" description="Low complexity" evidence="1">
    <location>
        <begin position="1"/>
        <end position="13"/>
    </location>
</feature>
<gene>
    <name evidence="2" type="ORF">K504DRAFT_464510</name>
</gene>
<feature type="region of interest" description="Disordered" evidence="1">
    <location>
        <begin position="516"/>
        <end position="603"/>
    </location>
</feature>
<reference evidence="2" key="1">
    <citation type="journal article" date="2020" name="Stud. Mycol.">
        <title>101 Dothideomycetes genomes: a test case for predicting lifestyles and emergence of pathogens.</title>
        <authorList>
            <person name="Haridas S."/>
            <person name="Albert R."/>
            <person name="Binder M."/>
            <person name="Bloem J."/>
            <person name="Labutti K."/>
            <person name="Salamov A."/>
            <person name="Andreopoulos B."/>
            <person name="Baker S."/>
            <person name="Barry K."/>
            <person name="Bills G."/>
            <person name="Bluhm B."/>
            <person name="Cannon C."/>
            <person name="Castanera R."/>
            <person name="Culley D."/>
            <person name="Daum C."/>
            <person name="Ezra D."/>
            <person name="Gonzalez J."/>
            <person name="Henrissat B."/>
            <person name="Kuo A."/>
            <person name="Liang C."/>
            <person name="Lipzen A."/>
            <person name="Lutzoni F."/>
            <person name="Magnuson J."/>
            <person name="Mondo S."/>
            <person name="Nolan M."/>
            <person name="Ohm R."/>
            <person name="Pangilinan J."/>
            <person name="Park H.-J."/>
            <person name="Ramirez L."/>
            <person name="Alfaro M."/>
            <person name="Sun H."/>
            <person name="Tritt A."/>
            <person name="Yoshinaga Y."/>
            <person name="Zwiers L.-H."/>
            <person name="Turgeon B."/>
            <person name="Goodwin S."/>
            <person name="Spatafora J."/>
            <person name="Crous P."/>
            <person name="Grigoriev I."/>
        </authorList>
    </citation>
    <scope>NUCLEOTIDE SEQUENCE</scope>
    <source>
        <strain evidence="2">CBS 279.74</strain>
    </source>
</reference>
<dbReference type="OrthoDB" id="3439035at2759"/>
<feature type="compositionally biased region" description="Low complexity" evidence="1">
    <location>
        <begin position="556"/>
        <end position="568"/>
    </location>
</feature>
<evidence type="ECO:0000313" key="2">
    <source>
        <dbReference type="EMBL" id="KAF2712416.1"/>
    </source>
</evidence>
<feature type="region of interest" description="Disordered" evidence="1">
    <location>
        <begin position="272"/>
        <end position="335"/>
    </location>
</feature>
<dbReference type="Proteomes" id="UP000799428">
    <property type="component" value="Unassembled WGS sequence"/>
</dbReference>
<evidence type="ECO:0000313" key="3">
    <source>
        <dbReference type="Proteomes" id="UP000799428"/>
    </source>
</evidence>
<protein>
    <submittedName>
        <fullName evidence="2">Uncharacterized protein</fullName>
    </submittedName>
</protein>
<feature type="region of interest" description="Disordered" evidence="1">
    <location>
        <begin position="203"/>
        <end position="227"/>
    </location>
</feature>
<feature type="region of interest" description="Disordered" evidence="1">
    <location>
        <begin position="375"/>
        <end position="394"/>
    </location>
</feature>
<feature type="region of interest" description="Disordered" evidence="1">
    <location>
        <begin position="159"/>
        <end position="178"/>
    </location>
</feature>